<evidence type="ECO:0000313" key="2">
    <source>
        <dbReference type="EMBL" id="MEE6147938.1"/>
    </source>
</evidence>
<dbReference type="EMBL" id="JAZGJQ010000010">
    <property type="protein sequence ID" value="MEE6147938.1"/>
    <property type="molecule type" value="Genomic_DNA"/>
</dbReference>
<gene>
    <name evidence="2" type="ORF">VXJ25_08095</name>
</gene>
<reference evidence="2 3" key="1">
    <citation type="submission" date="2024-01" db="EMBL/GenBank/DDBJ databases">
        <title>Description of Olsenella sp. nov., isolated from pig feces.</title>
        <authorList>
            <person name="Chang Y.-H."/>
        </authorList>
    </citation>
    <scope>NUCLEOTIDE SEQUENCE [LARGE SCALE GENOMIC DNA]</scope>
    <source>
        <strain evidence="2 3">YH-ols2223</strain>
    </source>
</reference>
<accession>A0ABU7RBG2</accession>
<organism evidence="2 3">
    <name type="scientific">Olsenella absiana</name>
    <dbReference type="NCBI Taxonomy" id="3115222"/>
    <lineage>
        <taxon>Bacteria</taxon>
        <taxon>Bacillati</taxon>
        <taxon>Actinomycetota</taxon>
        <taxon>Coriobacteriia</taxon>
        <taxon>Coriobacteriales</taxon>
        <taxon>Atopobiaceae</taxon>
        <taxon>Olsenella</taxon>
    </lineage>
</organism>
<evidence type="ECO:0000313" key="3">
    <source>
        <dbReference type="Proteomes" id="UP001332931"/>
    </source>
</evidence>
<feature type="region of interest" description="Disordered" evidence="1">
    <location>
        <begin position="35"/>
        <end position="80"/>
    </location>
</feature>
<evidence type="ECO:0000256" key="1">
    <source>
        <dbReference type="SAM" id="MobiDB-lite"/>
    </source>
</evidence>
<proteinExistence type="predicted"/>
<sequence>MDALKQQVAEAGRGGEDAEALRKQVEQLKADLAKAQEAGDADGMRAKCEEEHKAFEFDPGPKTDRHSTGASDTRSHRAVH</sequence>
<feature type="compositionally biased region" description="Basic and acidic residues" evidence="1">
    <location>
        <begin position="42"/>
        <end position="67"/>
    </location>
</feature>
<dbReference type="Proteomes" id="UP001332931">
    <property type="component" value="Unassembled WGS sequence"/>
</dbReference>
<protein>
    <submittedName>
        <fullName evidence="2">Uncharacterized protein</fullName>
    </submittedName>
</protein>
<keyword evidence="3" id="KW-1185">Reference proteome</keyword>
<name>A0ABU7RBG2_9ACTN</name>
<comment type="caution">
    <text evidence="2">The sequence shown here is derived from an EMBL/GenBank/DDBJ whole genome shotgun (WGS) entry which is preliminary data.</text>
</comment>